<dbReference type="GO" id="GO:0016787">
    <property type="term" value="F:hydrolase activity"/>
    <property type="evidence" value="ECO:0007669"/>
    <property type="project" value="UniProtKB-KW"/>
</dbReference>
<comment type="similarity">
    <text evidence="2">Belongs to the AB hydrolase superfamily. Epoxide hydrolase family.</text>
</comment>
<dbReference type="Gene3D" id="3.40.50.1820">
    <property type="entry name" value="alpha/beta hydrolase"/>
    <property type="match status" value="1"/>
</dbReference>
<evidence type="ECO:0000313" key="5">
    <source>
        <dbReference type="Proteomes" id="UP000503462"/>
    </source>
</evidence>
<organism evidence="4 5">
    <name type="scientific">Peltaster fructicola</name>
    <dbReference type="NCBI Taxonomy" id="286661"/>
    <lineage>
        <taxon>Eukaryota</taxon>
        <taxon>Fungi</taxon>
        <taxon>Dikarya</taxon>
        <taxon>Ascomycota</taxon>
        <taxon>Pezizomycotina</taxon>
        <taxon>Dothideomycetes</taxon>
        <taxon>Dothideomycetes incertae sedis</taxon>
        <taxon>Peltaster</taxon>
    </lineage>
</organism>
<feature type="domain" description="AB hydrolase-1" evidence="3">
    <location>
        <begin position="33"/>
        <end position="127"/>
    </location>
</feature>
<dbReference type="PRINTS" id="PR00111">
    <property type="entry name" value="ABHYDROLASE"/>
</dbReference>
<dbReference type="InterPro" id="IPR000073">
    <property type="entry name" value="AB_hydrolase_1"/>
</dbReference>
<gene>
    <name evidence="4" type="ORF">AMS68_004947</name>
</gene>
<dbReference type="SUPFAM" id="SSF53474">
    <property type="entry name" value="alpha/beta-Hydrolases"/>
    <property type="match status" value="1"/>
</dbReference>
<name>A0A6H0XYD6_9PEZI</name>
<dbReference type="PRINTS" id="PR00412">
    <property type="entry name" value="EPOXHYDRLASE"/>
</dbReference>
<dbReference type="Proteomes" id="UP000503462">
    <property type="component" value="Chromosome 3"/>
</dbReference>
<sequence>MSTHHLAVDLTPRGRAVRLAYLDRAGETEEQGTILLIHGFPQTSYQFRHVLPLLSQAGFRCIAPDYRGAGRSSKPENGFTKAEMATDLVVLLDHLDITTPVHVVGHDIGGMIAFAMARMFPDRVRSVCWGECPLPGTAAYYADRTEHAVQQFHFIFHSVPDLPEALIAGKEGIYVEHFLTKICHNVDAFPPEAVDHYAAAYAQLGAMRCALSVYRAFEEDARENQKWISEHGKCAVPTLILNGEYSRHEGAAESMAMEVIQQGSLEIGVVASCAHYLAEEHPANFVDLVLRFIQKHT</sequence>
<keyword evidence="5" id="KW-1185">Reference proteome</keyword>
<keyword evidence="1" id="KW-0378">Hydrolase</keyword>
<protein>
    <recommendedName>
        <fullName evidence="3">AB hydrolase-1 domain-containing protein</fullName>
    </recommendedName>
</protein>
<dbReference type="EMBL" id="CP051141">
    <property type="protein sequence ID" value="QIW99429.1"/>
    <property type="molecule type" value="Genomic_DNA"/>
</dbReference>
<dbReference type="InterPro" id="IPR029058">
    <property type="entry name" value="AB_hydrolase_fold"/>
</dbReference>
<accession>A0A6H0XYD6</accession>
<dbReference type="AlphaFoldDB" id="A0A6H0XYD6"/>
<dbReference type="PANTHER" id="PTHR43329">
    <property type="entry name" value="EPOXIDE HYDROLASE"/>
    <property type="match status" value="1"/>
</dbReference>
<dbReference type="OrthoDB" id="408373at2759"/>
<dbReference type="InterPro" id="IPR000639">
    <property type="entry name" value="Epox_hydrolase-like"/>
</dbReference>
<evidence type="ECO:0000256" key="2">
    <source>
        <dbReference type="ARBA" id="ARBA00038334"/>
    </source>
</evidence>
<proteinExistence type="inferred from homology"/>
<evidence type="ECO:0000256" key="1">
    <source>
        <dbReference type="ARBA" id="ARBA00022801"/>
    </source>
</evidence>
<evidence type="ECO:0000313" key="4">
    <source>
        <dbReference type="EMBL" id="QIW99429.1"/>
    </source>
</evidence>
<reference evidence="4 5" key="1">
    <citation type="journal article" date="2016" name="Sci. Rep.">
        <title>Peltaster fructicola genome reveals evolution from an invasive phytopathogen to an ectophytic parasite.</title>
        <authorList>
            <person name="Xu C."/>
            <person name="Chen H."/>
            <person name="Gleason M.L."/>
            <person name="Xu J.R."/>
            <person name="Liu H."/>
            <person name="Zhang R."/>
            <person name="Sun G."/>
        </authorList>
    </citation>
    <scope>NUCLEOTIDE SEQUENCE [LARGE SCALE GENOMIC DNA]</scope>
    <source>
        <strain evidence="4 5">LNHT1506</strain>
    </source>
</reference>
<dbReference type="Pfam" id="PF00561">
    <property type="entry name" value="Abhydrolase_1"/>
    <property type="match status" value="1"/>
</dbReference>
<evidence type="ECO:0000259" key="3">
    <source>
        <dbReference type="Pfam" id="PF00561"/>
    </source>
</evidence>